<name>A0ABV5AYG8_9BACL</name>
<dbReference type="RefSeq" id="WP_375356351.1">
    <property type="nucleotide sequence ID" value="NZ_JBHHMI010000013.1"/>
</dbReference>
<dbReference type="Proteomes" id="UP001580346">
    <property type="component" value="Unassembled WGS sequence"/>
</dbReference>
<dbReference type="Pfam" id="PF09388">
    <property type="entry name" value="SpoOE-like"/>
    <property type="match status" value="1"/>
</dbReference>
<comment type="caution">
    <text evidence="1">The sequence shown here is derived from an EMBL/GenBank/DDBJ whole genome shotgun (WGS) entry which is preliminary data.</text>
</comment>
<keyword evidence="2" id="KW-1185">Reference proteome</keyword>
<organism evidence="1 2">
    <name type="scientific">Paenibacillus enshidis</name>
    <dbReference type="NCBI Taxonomy" id="1458439"/>
    <lineage>
        <taxon>Bacteria</taxon>
        <taxon>Bacillati</taxon>
        <taxon>Bacillota</taxon>
        <taxon>Bacilli</taxon>
        <taxon>Bacillales</taxon>
        <taxon>Paenibacillaceae</taxon>
        <taxon>Paenibacillus</taxon>
    </lineage>
</organism>
<dbReference type="SUPFAM" id="SSF140500">
    <property type="entry name" value="BAS1536-like"/>
    <property type="match status" value="1"/>
</dbReference>
<dbReference type="InterPro" id="IPR018540">
    <property type="entry name" value="Spo0E-like"/>
</dbReference>
<dbReference type="Gene3D" id="4.10.280.10">
    <property type="entry name" value="Helix-loop-helix DNA-binding domain"/>
    <property type="match status" value="1"/>
</dbReference>
<proteinExistence type="predicted"/>
<evidence type="ECO:0000313" key="1">
    <source>
        <dbReference type="EMBL" id="MFB5268196.1"/>
    </source>
</evidence>
<dbReference type="InterPro" id="IPR037208">
    <property type="entry name" value="Spo0E-like_sf"/>
</dbReference>
<gene>
    <name evidence="1" type="ORF">ACE41H_15620</name>
</gene>
<evidence type="ECO:0000313" key="2">
    <source>
        <dbReference type="Proteomes" id="UP001580346"/>
    </source>
</evidence>
<dbReference type="InterPro" id="IPR036638">
    <property type="entry name" value="HLH_DNA-bd_sf"/>
</dbReference>
<dbReference type="EMBL" id="JBHHMI010000013">
    <property type="protein sequence ID" value="MFB5268196.1"/>
    <property type="molecule type" value="Genomic_DNA"/>
</dbReference>
<accession>A0ABV5AYG8</accession>
<sequence>MNDIRQIIEVQRAELNQLATEYGLQDPRVLEKSQQLDATLNHYQQLQYPERYKVLCQD</sequence>
<protein>
    <submittedName>
        <fullName evidence="1">Spo0E family sporulation regulatory protein-aspartic acid phosphatase</fullName>
    </submittedName>
</protein>
<reference evidence="1 2" key="1">
    <citation type="submission" date="2024-09" db="EMBL/GenBank/DDBJ databases">
        <title>Paenibacillus zeirhizospherea sp. nov., isolated from surface of the maize (Zea mays) roots in a horticulture field, Hungary.</title>
        <authorList>
            <person name="Marton D."/>
            <person name="Farkas M."/>
            <person name="Bedics A."/>
            <person name="Toth E."/>
            <person name="Tancsics A."/>
            <person name="Boka K."/>
            <person name="Maroti G."/>
            <person name="Kriszt B."/>
            <person name="Cserhati M."/>
        </authorList>
    </citation>
    <scope>NUCLEOTIDE SEQUENCE [LARGE SCALE GENOMIC DNA]</scope>
    <source>
        <strain evidence="1 2">KCTC 33519</strain>
    </source>
</reference>